<keyword evidence="5" id="KW-1185">Reference proteome</keyword>
<dbReference type="InterPro" id="IPR029045">
    <property type="entry name" value="ClpP/crotonase-like_dom_sf"/>
</dbReference>
<organism evidence="4 5">
    <name type="scientific">Pseudaquabacterium rugosum</name>
    <dbReference type="NCBI Taxonomy" id="2984194"/>
    <lineage>
        <taxon>Bacteria</taxon>
        <taxon>Pseudomonadati</taxon>
        <taxon>Pseudomonadota</taxon>
        <taxon>Betaproteobacteria</taxon>
        <taxon>Burkholderiales</taxon>
        <taxon>Sphaerotilaceae</taxon>
        <taxon>Pseudaquabacterium</taxon>
    </lineage>
</organism>
<dbReference type="Gene3D" id="3.90.226.10">
    <property type="entry name" value="2-enoyl-CoA Hydratase, Chain A, domain 1"/>
    <property type="match status" value="1"/>
</dbReference>
<dbReference type="InterPro" id="IPR018376">
    <property type="entry name" value="Enoyl-CoA_hyd/isom_CS"/>
</dbReference>
<evidence type="ECO:0000256" key="2">
    <source>
        <dbReference type="RuleBase" id="RU003707"/>
    </source>
</evidence>
<dbReference type="CDD" id="cd06558">
    <property type="entry name" value="crotonase-like"/>
    <property type="match status" value="1"/>
</dbReference>
<dbReference type="PANTHER" id="PTHR42964">
    <property type="entry name" value="ENOYL-COA HYDRATASE"/>
    <property type="match status" value="1"/>
</dbReference>
<dbReference type="InterPro" id="IPR051683">
    <property type="entry name" value="Enoyl-CoA_Hydratase/Isomerase"/>
</dbReference>
<evidence type="ECO:0000256" key="1">
    <source>
        <dbReference type="ARBA" id="ARBA00005254"/>
    </source>
</evidence>
<protein>
    <submittedName>
        <fullName evidence="4">Enoyl-CoA hydratase-related protein</fullName>
    </submittedName>
</protein>
<evidence type="ECO:0000313" key="5">
    <source>
        <dbReference type="Proteomes" id="UP001368500"/>
    </source>
</evidence>
<reference evidence="4 5" key="1">
    <citation type="submission" date="2024-04" db="EMBL/GenBank/DDBJ databases">
        <title>Novel species of the genus Ideonella isolated from streams.</title>
        <authorList>
            <person name="Lu H."/>
        </authorList>
    </citation>
    <scope>NUCLEOTIDE SEQUENCE [LARGE SCALE GENOMIC DNA]</scope>
    <source>
        <strain evidence="4 5">BYS139W</strain>
    </source>
</reference>
<name>A0ABU9BDA8_9BURK</name>
<dbReference type="InterPro" id="IPR001753">
    <property type="entry name" value="Enoyl-CoA_hydra/iso"/>
</dbReference>
<dbReference type="Pfam" id="PF00378">
    <property type="entry name" value="ECH_1"/>
    <property type="match status" value="1"/>
</dbReference>
<dbReference type="EMBL" id="JBBUTF010000016">
    <property type="protein sequence ID" value="MEK8027786.1"/>
    <property type="molecule type" value="Genomic_DNA"/>
</dbReference>
<evidence type="ECO:0000313" key="4">
    <source>
        <dbReference type="EMBL" id="MEK8027786.1"/>
    </source>
</evidence>
<dbReference type="SUPFAM" id="SSF52096">
    <property type="entry name" value="ClpP/crotonase"/>
    <property type="match status" value="1"/>
</dbReference>
<proteinExistence type="inferred from homology"/>
<dbReference type="PANTHER" id="PTHR42964:SF1">
    <property type="entry name" value="POLYKETIDE BIOSYNTHESIS ENOYL-COA HYDRATASE PKSH-RELATED"/>
    <property type="match status" value="1"/>
</dbReference>
<dbReference type="Proteomes" id="UP001368500">
    <property type="component" value="Unassembled WGS sequence"/>
</dbReference>
<dbReference type="RefSeq" id="WP_341375565.1">
    <property type="nucleotide sequence ID" value="NZ_JBBUTF010000016.1"/>
</dbReference>
<comment type="caution">
    <text evidence="4">The sequence shown here is derived from an EMBL/GenBank/DDBJ whole genome shotgun (WGS) entry which is preliminary data.</text>
</comment>
<sequence length="278" mass="29704">MHAPAPASRPEPPAAAADDDGGPPTLTCAADGRCATLQLNRPRQHNRLSLQDLLQLQRLIDEAAALPGLRVLVLRAEGRSFSAGFHLGDLDAGDAEAATRGPRLFEQTVDRLEDLAVPTIARLQGGLYGGAIDLALACDFRVGLRDMPLRMPAARLGLHYYPSGLRRYVSRLGLQAAKRLFLLAPTLDGEALRQLGLLDTLADDEVGLDAAVDALVEALVAGAPLAVQGMKASLNEIARGEVDLARLRAREARCAASDDLREGTAAQAERRMPRFEGR</sequence>
<accession>A0ABU9BDA8</accession>
<feature type="region of interest" description="Disordered" evidence="3">
    <location>
        <begin position="1"/>
        <end position="25"/>
    </location>
</feature>
<dbReference type="PROSITE" id="PS00166">
    <property type="entry name" value="ENOYL_COA_HYDRATASE"/>
    <property type="match status" value="1"/>
</dbReference>
<evidence type="ECO:0000256" key="3">
    <source>
        <dbReference type="SAM" id="MobiDB-lite"/>
    </source>
</evidence>
<comment type="similarity">
    <text evidence="1 2">Belongs to the enoyl-CoA hydratase/isomerase family.</text>
</comment>
<gene>
    <name evidence="4" type="ORF">AACH11_17625</name>
</gene>